<sequence>MSTTTTAGAHAAPAGGQPLRRRVQSLQLLLDAIRTEQGEWTVGRVKALYAKTVPTHMLRSVIRRHLRTLHTGGHLAIHEEAARRYYTYSPHCARCGSTTGPFDGTPYRSRCATCVKERAW</sequence>
<dbReference type="Proteomes" id="UP001344658">
    <property type="component" value="Unassembled WGS sequence"/>
</dbReference>
<accession>A0ABU7P6J9</accession>
<evidence type="ECO:0008006" key="3">
    <source>
        <dbReference type="Google" id="ProtNLM"/>
    </source>
</evidence>
<gene>
    <name evidence="1" type="ORF">V2S66_03075</name>
</gene>
<reference evidence="1 2" key="1">
    <citation type="submission" date="2023-12" db="EMBL/GenBank/DDBJ databases">
        <title>Streptomyces sp. V4-01.</title>
        <authorList>
            <person name="Somphong A."/>
            <person name="Phongsopitanun W."/>
        </authorList>
    </citation>
    <scope>NUCLEOTIDE SEQUENCE [LARGE SCALE GENOMIC DNA]</scope>
    <source>
        <strain evidence="1 2">V4-01</strain>
    </source>
</reference>
<dbReference type="EMBL" id="JAZEWV010000002">
    <property type="protein sequence ID" value="MEE4540949.1"/>
    <property type="molecule type" value="Genomic_DNA"/>
</dbReference>
<name>A0ABU7P6J9_9ACTN</name>
<organism evidence="1 2">
    <name type="scientific">Actinacidiphila polyblastidii</name>
    <dbReference type="NCBI Taxonomy" id="3110430"/>
    <lineage>
        <taxon>Bacteria</taxon>
        <taxon>Bacillati</taxon>
        <taxon>Actinomycetota</taxon>
        <taxon>Actinomycetes</taxon>
        <taxon>Kitasatosporales</taxon>
        <taxon>Streptomycetaceae</taxon>
        <taxon>Actinacidiphila</taxon>
    </lineage>
</organism>
<dbReference type="RefSeq" id="WP_330792842.1">
    <property type="nucleotide sequence ID" value="NZ_JAZEWV010000002.1"/>
</dbReference>
<keyword evidence="2" id="KW-1185">Reference proteome</keyword>
<evidence type="ECO:0000313" key="1">
    <source>
        <dbReference type="EMBL" id="MEE4540949.1"/>
    </source>
</evidence>
<proteinExistence type="predicted"/>
<protein>
    <recommendedName>
        <fullName evidence="3">Transcriptional regulator</fullName>
    </recommendedName>
</protein>
<comment type="caution">
    <text evidence="1">The sequence shown here is derived from an EMBL/GenBank/DDBJ whole genome shotgun (WGS) entry which is preliminary data.</text>
</comment>
<evidence type="ECO:0000313" key="2">
    <source>
        <dbReference type="Proteomes" id="UP001344658"/>
    </source>
</evidence>